<evidence type="ECO:0000259" key="1">
    <source>
        <dbReference type="Pfam" id="PF00156"/>
    </source>
</evidence>
<accession>A0AA37UGB9</accession>
<dbReference type="PANTHER" id="PTHR43218">
    <property type="entry name" value="PHOSPHORIBOSYLTRANSFERASE-RELATED"/>
    <property type="match status" value="1"/>
</dbReference>
<feature type="domain" description="Phosphoribosyltransferase" evidence="1">
    <location>
        <begin position="55"/>
        <end position="167"/>
    </location>
</feature>
<dbReference type="AlphaFoldDB" id="A0AA37UGB9"/>
<dbReference type="InterPro" id="IPR029057">
    <property type="entry name" value="PRTase-like"/>
</dbReference>
<comment type="caution">
    <text evidence="2">The sequence shown here is derived from an EMBL/GenBank/DDBJ whole genome shotgun (WGS) entry which is preliminary data.</text>
</comment>
<keyword evidence="3" id="KW-1185">Reference proteome</keyword>
<evidence type="ECO:0000313" key="2">
    <source>
        <dbReference type="EMBL" id="GMA29859.1"/>
    </source>
</evidence>
<gene>
    <name evidence="2" type="ORF">GCM10025874_31120</name>
</gene>
<evidence type="ECO:0000313" key="3">
    <source>
        <dbReference type="Proteomes" id="UP001157160"/>
    </source>
</evidence>
<dbReference type="Pfam" id="PF00156">
    <property type="entry name" value="Pribosyltran"/>
    <property type="match status" value="1"/>
</dbReference>
<dbReference type="Proteomes" id="UP001157160">
    <property type="component" value="Unassembled WGS sequence"/>
</dbReference>
<keyword evidence="2" id="KW-0328">Glycosyltransferase</keyword>
<organism evidence="2 3">
    <name type="scientific">Arenivirga flava</name>
    <dbReference type="NCBI Taxonomy" id="1930060"/>
    <lineage>
        <taxon>Bacteria</taxon>
        <taxon>Bacillati</taxon>
        <taxon>Actinomycetota</taxon>
        <taxon>Actinomycetes</taxon>
        <taxon>Micrococcales</taxon>
        <taxon>Microbacteriaceae</taxon>
        <taxon>Arenivirga</taxon>
    </lineage>
</organism>
<name>A0AA37UGB9_9MICO</name>
<dbReference type="GO" id="GO:0016757">
    <property type="term" value="F:glycosyltransferase activity"/>
    <property type="evidence" value="ECO:0007669"/>
    <property type="project" value="UniProtKB-KW"/>
</dbReference>
<proteinExistence type="predicted"/>
<reference evidence="2 3" key="1">
    <citation type="journal article" date="2014" name="Int. J. Syst. Evol. Microbiol.">
        <title>Complete genome sequence of Corynebacterium casei LMG S-19264T (=DSM 44701T), isolated from a smear-ripened cheese.</title>
        <authorList>
            <consortium name="US DOE Joint Genome Institute (JGI-PGF)"/>
            <person name="Walter F."/>
            <person name="Albersmeier A."/>
            <person name="Kalinowski J."/>
            <person name="Ruckert C."/>
        </authorList>
    </citation>
    <scope>NUCLEOTIDE SEQUENCE [LARGE SCALE GENOMIC DNA]</scope>
    <source>
        <strain evidence="2 3">NBRC 112289</strain>
    </source>
</reference>
<dbReference type="Gene3D" id="3.40.50.2020">
    <property type="match status" value="1"/>
</dbReference>
<dbReference type="CDD" id="cd06223">
    <property type="entry name" value="PRTases_typeI"/>
    <property type="match status" value="1"/>
</dbReference>
<sequence length="197" mass="21163">MPATSNPETYRVTIGSQETDLPIVELGQGERMALMITVDMGVGFMARAGEDLAALLRDLRPDVIAAPATLGIPLALEVSRALGHEDYVVLQKSRKWYLRDSPRLDVNSITTQDTQTLILDKSRIPLVRGKRVVVVDDVLSTGASVATSVELLEQVGAEVVGIGAMLTESDLWVERLGAHAANVRALGEVPFPVPPQG</sequence>
<dbReference type="RefSeq" id="WP_284234331.1">
    <property type="nucleotide sequence ID" value="NZ_BSUL01000001.1"/>
</dbReference>
<dbReference type="PANTHER" id="PTHR43218:SF1">
    <property type="entry name" value="PHOSPHORIBOSYLTRANSFERASE"/>
    <property type="match status" value="1"/>
</dbReference>
<keyword evidence="2" id="KW-0808">Transferase</keyword>
<protein>
    <submittedName>
        <fullName evidence="2">Phosphoribosyltransferase</fullName>
    </submittedName>
</protein>
<dbReference type="SUPFAM" id="SSF53271">
    <property type="entry name" value="PRTase-like"/>
    <property type="match status" value="1"/>
</dbReference>
<dbReference type="EMBL" id="BSUL01000001">
    <property type="protein sequence ID" value="GMA29859.1"/>
    <property type="molecule type" value="Genomic_DNA"/>
</dbReference>
<dbReference type="InterPro" id="IPR000836">
    <property type="entry name" value="PRTase_dom"/>
</dbReference>